<organism evidence="1 2">
    <name type="scientific">Lindgomyces ingoldianus</name>
    <dbReference type="NCBI Taxonomy" id="673940"/>
    <lineage>
        <taxon>Eukaryota</taxon>
        <taxon>Fungi</taxon>
        <taxon>Dikarya</taxon>
        <taxon>Ascomycota</taxon>
        <taxon>Pezizomycotina</taxon>
        <taxon>Dothideomycetes</taxon>
        <taxon>Pleosporomycetidae</taxon>
        <taxon>Pleosporales</taxon>
        <taxon>Lindgomycetaceae</taxon>
        <taxon>Lindgomyces</taxon>
    </lineage>
</organism>
<gene>
    <name evidence="1" type="ORF">BDR25DRAFT_385603</name>
</gene>
<dbReference type="Proteomes" id="UP000799755">
    <property type="component" value="Unassembled WGS sequence"/>
</dbReference>
<keyword evidence="2" id="KW-1185">Reference proteome</keyword>
<name>A0ACB6R4F5_9PLEO</name>
<evidence type="ECO:0000313" key="1">
    <source>
        <dbReference type="EMBL" id="KAF2474134.1"/>
    </source>
</evidence>
<evidence type="ECO:0000313" key="2">
    <source>
        <dbReference type="Proteomes" id="UP000799755"/>
    </source>
</evidence>
<comment type="caution">
    <text evidence="1">The sequence shown here is derived from an EMBL/GenBank/DDBJ whole genome shotgun (WGS) entry which is preliminary data.</text>
</comment>
<dbReference type="EMBL" id="MU003498">
    <property type="protein sequence ID" value="KAF2474134.1"/>
    <property type="molecule type" value="Genomic_DNA"/>
</dbReference>
<protein>
    <submittedName>
        <fullName evidence="1">Uncharacterized protein</fullName>
    </submittedName>
</protein>
<sequence>MSCNSNFCLTSGQANWIRGSDNIPAPIGFLGDKSMPTYTDSSAAPSSNSVERNIGFPLNNSMMAADNNVLATKLELFDEHLSAILSAADYYASTSSMTFPKFPIPGVDDRNGRASSTVPLTSPPPRNVPGPLTGLSLFDDMMSMQLDNAPSNSGTAMYENPFKDGSLPPTPATPENPFSDKFQIPESPPVTPPDQRTSEITTPPGILFTNSYVVVPDGWATGTSPCTRRFEVSPTPMGPLGMGREDLSIPNDSPVITVDGNGYGHCNDVGLDGMRGDYVPVDDSADSDYHDGSPEKKNKKKKAGKTGKSIGKAKAKGKARAKVMYTPLTVTKPARKRKKARDWSENKTPKKQQVDEKRVLGSGGGPISTVNKFRVAIQPTLPSPTFHPLSGGFFHGDLGGGSNIQVQEFRPSTSSAPGTPKPQSQEFCSRFSGPGQQASSSTPNVLSSQQLQFETFNSHLNDLGQKSSSPSLNIIGSQQIPFQEFRASITDPVQPSSSLSFNIYDLDRRQFSFQEFGTSSENPVHPSNLSPFNIYDPDHQQYPFSDPIDDAVQQSSSSSFNGPDRHQFSFREFGTLSNDQAQQYNSPSFNDQLPFQDFSNFLNDDQVQRSNSNSPSFVSPERQAWSFQEWHPSTNDEAHQSQPNSLVTNISGDSPSRFQFQEYGNGFGGPGQQVSSSASGFQGQALFQGVGMNPFSGDQDNDYAGGYDPPPTFHHSVQQKMSMGSSNTSFPLPPLNAYQQATGSIKPSGSQGIRDEQATGDVWDSDWEDAESNSTSEYTETPPSKPSKTSTKPKSITSTPKKIPNRKSRAPREKLLNWKDSDNYEMLLLGIVGACGEHNIRIPFAAAAEFAGFNKSRKKLCSSGMMQQALIKLKERKVSQGKRLRSLHMSWTKKADAGLQRPASRDAGTQALVDHPSNESCATVPCVISQIHPSYSELDFLLWASSPQVNM</sequence>
<proteinExistence type="predicted"/>
<accession>A0ACB6R4F5</accession>
<reference evidence="1" key="1">
    <citation type="journal article" date="2020" name="Stud. Mycol.">
        <title>101 Dothideomycetes genomes: a test case for predicting lifestyles and emergence of pathogens.</title>
        <authorList>
            <person name="Haridas S."/>
            <person name="Albert R."/>
            <person name="Binder M."/>
            <person name="Bloem J."/>
            <person name="Labutti K."/>
            <person name="Salamov A."/>
            <person name="Andreopoulos B."/>
            <person name="Baker S."/>
            <person name="Barry K."/>
            <person name="Bills G."/>
            <person name="Bluhm B."/>
            <person name="Cannon C."/>
            <person name="Castanera R."/>
            <person name="Culley D."/>
            <person name="Daum C."/>
            <person name="Ezra D."/>
            <person name="Gonzalez J."/>
            <person name="Henrissat B."/>
            <person name="Kuo A."/>
            <person name="Liang C."/>
            <person name="Lipzen A."/>
            <person name="Lutzoni F."/>
            <person name="Magnuson J."/>
            <person name="Mondo S."/>
            <person name="Nolan M."/>
            <person name="Ohm R."/>
            <person name="Pangilinan J."/>
            <person name="Park H.-J."/>
            <person name="Ramirez L."/>
            <person name="Alfaro M."/>
            <person name="Sun H."/>
            <person name="Tritt A."/>
            <person name="Yoshinaga Y."/>
            <person name="Zwiers L.-H."/>
            <person name="Turgeon B."/>
            <person name="Goodwin S."/>
            <person name="Spatafora J."/>
            <person name="Crous P."/>
            <person name="Grigoriev I."/>
        </authorList>
    </citation>
    <scope>NUCLEOTIDE SEQUENCE</scope>
    <source>
        <strain evidence="1">ATCC 200398</strain>
    </source>
</reference>